<evidence type="ECO:0000313" key="1">
    <source>
        <dbReference type="EMBL" id="MFL0268888.1"/>
    </source>
</evidence>
<gene>
    <name evidence="1" type="ORF">ACJDUH_12375</name>
</gene>
<reference evidence="1 2" key="1">
    <citation type="submission" date="2024-11" db="EMBL/GenBank/DDBJ databases">
        <authorList>
            <person name="Heng Y.C."/>
            <person name="Lim A.C.H."/>
            <person name="Lee J.K.Y."/>
            <person name="Kittelmann S."/>
        </authorList>
    </citation>
    <scope>NUCLEOTIDE SEQUENCE [LARGE SCALE GENOMIC DNA]</scope>
    <source>
        <strain evidence="1 2">WILCCON 0202</strain>
    </source>
</reference>
<protein>
    <submittedName>
        <fullName evidence="1">Serine O-acetyltransferase</fullName>
        <ecNumber evidence="1">2.3.1.30</ecNumber>
    </submittedName>
</protein>
<dbReference type="EMBL" id="JBJHZY010000002">
    <property type="protein sequence ID" value="MFL0268888.1"/>
    <property type="molecule type" value="Genomic_DNA"/>
</dbReference>
<dbReference type="InterPro" id="IPR011004">
    <property type="entry name" value="Trimer_LpxA-like_sf"/>
</dbReference>
<sequence length="176" mass="20120">MIKCKEDYLRYLEEDRKALAINRKKPKFFSDEIWKFERLLRKLEYINNCKGVLYKPYFYFTKYRYKKISMKLGFTIPINICEEGLSIAHQGTIVINNKAKIGKNCRIHVDVNIGGFLDDAPIIGNNVYIAPGVKMFGKIQIADGIKIGANAVVNRSFLEPNTTIVGVPAKKVIKNV</sequence>
<dbReference type="SUPFAM" id="SSF51161">
    <property type="entry name" value="Trimeric LpxA-like enzymes"/>
    <property type="match status" value="1"/>
</dbReference>
<keyword evidence="1" id="KW-0808">Transferase</keyword>
<name>A0ABW8TUI9_9CLOT</name>
<dbReference type="PANTHER" id="PTHR42811">
    <property type="entry name" value="SERINE ACETYLTRANSFERASE"/>
    <property type="match status" value="1"/>
</dbReference>
<accession>A0ABW8TUI9</accession>
<proteinExistence type="predicted"/>
<dbReference type="EC" id="2.3.1.30" evidence="1"/>
<keyword evidence="2" id="KW-1185">Reference proteome</keyword>
<dbReference type="RefSeq" id="WP_406765509.1">
    <property type="nucleotide sequence ID" value="NZ_JBJHZY010000002.1"/>
</dbReference>
<keyword evidence="1" id="KW-0012">Acyltransferase</keyword>
<organism evidence="1 2">
    <name type="scientific">Candidatus Clostridium radicumherbarum</name>
    <dbReference type="NCBI Taxonomy" id="3381662"/>
    <lineage>
        <taxon>Bacteria</taxon>
        <taxon>Bacillati</taxon>
        <taxon>Bacillota</taxon>
        <taxon>Clostridia</taxon>
        <taxon>Eubacteriales</taxon>
        <taxon>Clostridiaceae</taxon>
        <taxon>Clostridium</taxon>
    </lineage>
</organism>
<dbReference type="Gene3D" id="2.160.10.10">
    <property type="entry name" value="Hexapeptide repeat proteins"/>
    <property type="match status" value="1"/>
</dbReference>
<evidence type="ECO:0000313" key="2">
    <source>
        <dbReference type="Proteomes" id="UP001623661"/>
    </source>
</evidence>
<dbReference type="GO" id="GO:0009001">
    <property type="term" value="F:serine O-acetyltransferase activity"/>
    <property type="evidence" value="ECO:0007669"/>
    <property type="project" value="UniProtKB-EC"/>
</dbReference>
<dbReference type="Proteomes" id="UP001623661">
    <property type="component" value="Unassembled WGS sequence"/>
</dbReference>
<comment type="caution">
    <text evidence="1">The sequence shown here is derived from an EMBL/GenBank/DDBJ whole genome shotgun (WGS) entry which is preliminary data.</text>
</comment>